<reference evidence="2" key="2">
    <citation type="submission" date="2018-04" db="EMBL/GenBank/DDBJ databases">
        <title>OnivRS2 (Oryza nivara Reference Sequence Version 2).</title>
        <authorList>
            <person name="Zhang J."/>
            <person name="Kudrna D."/>
            <person name="Lee S."/>
            <person name="Talag J."/>
            <person name="Rajasekar S."/>
            <person name="Welchert J."/>
            <person name="Hsing Y.-I."/>
            <person name="Wing R.A."/>
        </authorList>
    </citation>
    <scope>NUCLEOTIDE SEQUENCE [LARGE SCALE GENOMIC DNA]</scope>
    <source>
        <strain evidence="2">SL10</strain>
    </source>
</reference>
<evidence type="ECO:0000313" key="3">
    <source>
        <dbReference type="Proteomes" id="UP000006591"/>
    </source>
</evidence>
<name>A0A0E0J3E9_ORYNI</name>
<sequence length="172" mass="18761">MEIAVGALSSMEYTLLSGARGNVGFLQSELGTMNAALLRCESLESLDVQTPSWNRVVSAKPAAFGRSEAEPRSVRLLAHKIRSVPCFLCRRHNLLRCRLAARAETSQDNDASCSFFPGLRLGRGGDPRPLRPLAEEAATQWAGSDESKSVQGKRERGRRCGSHGWQAMAEFG</sequence>
<dbReference type="HOGENOM" id="CLU_1557747_0_0_1"/>
<proteinExistence type="predicted"/>
<accession>A0A0E0J3E9</accession>
<dbReference type="Proteomes" id="UP000006591">
    <property type="component" value="Chromosome 11"/>
</dbReference>
<reference evidence="2" key="1">
    <citation type="submission" date="2015-04" db="UniProtKB">
        <authorList>
            <consortium name="EnsemblPlants"/>
        </authorList>
    </citation>
    <scope>IDENTIFICATION</scope>
    <source>
        <strain evidence="2">SL10</strain>
    </source>
</reference>
<protein>
    <submittedName>
        <fullName evidence="2">Uncharacterized protein</fullName>
    </submittedName>
</protein>
<keyword evidence="3" id="KW-1185">Reference proteome</keyword>
<dbReference type="EnsemblPlants" id="ONIVA11G17320.1">
    <property type="protein sequence ID" value="ONIVA11G17320.1"/>
    <property type="gene ID" value="ONIVA11G17320"/>
</dbReference>
<evidence type="ECO:0000313" key="2">
    <source>
        <dbReference type="EnsemblPlants" id="ONIVA11G17320.1"/>
    </source>
</evidence>
<organism evidence="2">
    <name type="scientific">Oryza nivara</name>
    <name type="common">Indian wild rice</name>
    <name type="synonym">Oryza sativa f. spontanea</name>
    <dbReference type="NCBI Taxonomy" id="4536"/>
    <lineage>
        <taxon>Eukaryota</taxon>
        <taxon>Viridiplantae</taxon>
        <taxon>Streptophyta</taxon>
        <taxon>Embryophyta</taxon>
        <taxon>Tracheophyta</taxon>
        <taxon>Spermatophyta</taxon>
        <taxon>Magnoliopsida</taxon>
        <taxon>Liliopsida</taxon>
        <taxon>Poales</taxon>
        <taxon>Poaceae</taxon>
        <taxon>BOP clade</taxon>
        <taxon>Oryzoideae</taxon>
        <taxon>Oryzeae</taxon>
        <taxon>Oryzinae</taxon>
        <taxon>Oryza</taxon>
    </lineage>
</organism>
<dbReference type="AlphaFoldDB" id="A0A0E0J3E9"/>
<feature type="compositionally biased region" description="Basic and acidic residues" evidence="1">
    <location>
        <begin position="145"/>
        <end position="154"/>
    </location>
</feature>
<feature type="region of interest" description="Disordered" evidence="1">
    <location>
        <begin position="136"/>
        <end position="172"/>
    </location>
</feature>
<dbReference type="Gramene" id="ONIVA11G17320.1">
    <property type="protein sequence ID" value="ONIVA11G17320.1"/>
    <property type="gene ID" value="ONIVA11G17320"/>
</dbReference>
<evidence type="ECO:0000256" key="1">
    <source>
        <dbReference type="SAM" id="MobiDB-lite"/>
    </source>
</evidence>
<dbReference type="STRING" id="4536.A0A0E0J3E9"/>